<dbReference type="RefSeq" id="WP_169640378.1">
    <property type="nucleotide sequence ID" value="NZ_CP048788.1"/>
</dbReference>
<feature type="compositionally biased region" description="Acidic residues" evidence="1">
    <location>
        <begin position="130"/>
        <end position="144"/>
    </location>
</feature>
<proteinExistence type="predicted"/>
<sequence length="380" mass="40574">MKFIRDIINEKRHSAQAEKPPADDALLEPQDAQSDALDLGAYLQAPATAETPLPPIADLDALEREFDGDDYAGEDFADEDFDDDGYADDGYADDGYEEDDLNADTTAEQEQSPDPMDALFAQKVAPGDEAASDDDQDEVYEDDAAGFFAGAPTASDETEEEADAFEEDAPEAAADTTTASIAELRRAMAAERTAPRHEVSAEMSVAQAVSGAPVQMPAPAPGRGSSRSGRVKTRLLGFTPGTAESTDPMARAEKAGQSEFAVGWVVVIEGPGRGASFTLYDGVSKVGRGTTQAVSLNFGDNSISRENHVSIAYDGELNQFFIGHSGKANLVRVNNKPLLSTEEIRNGDTIRVGETTLRLIALCGEDFSWDKPAEKDAKYA</sequence>
<evidence type="ECO:0000259" key="2">
    <source>
        <dbReference type="Pfam" id="PF00498"/>
    </source>
</evidence>
<dbReference type="Gene3D" id="2.60.200.20">
    <property type="match status" value="1"/>
</dbReference>
<protein>
    <submittedName>
        <fullName evidence="3">FHA domain-containing protein</fullName>
    </submittedName>
</protein>
<feature type="domain" description="FHA" evidence="2">
    <location>
        <begin position="285"/>
        <end position="353"/>
    </location>
</feature>
<gene>
    <name evidence="3" type="ORF">G3256_08320</name>
</gene>
<feature type="region of interest" description="Disordered" evidence="1">
    <location>
        <begin position="63"/>
        <end position="176"/>
    </location>
</feature>
<dbReference type="InterPro" id="IPR000253">
    <property type="entry name" value="FHA_dom"/>
</dbReference>
<dbReference type="EMBL" id="CP048788">
    <property type="protein sequence ID" value="QJF51163.1"/>
    <property type="molecule type" value="Genomic_DNA"/>
</dbReference>
<feature type="compositionally biased region" description="Acidic residues" evidence="1">
    <location>
        <begin position="66"/>
        <end position="102"/>
    </location>
</feature>
<feature type="region of interest" description="Disordered" evidence="1">
    <location>
        <begin position="10"/>
        <end position="33"/>
    </location>
</feature>
<dbReference type="InterPro" id="IPR008984">
    <property type="entry name" value="SMAD_FHA_dom_sf"/>
</dbReference>
<feature type="compositionally biased region" description="Acidic residues" evidence="1">
    <location>
        <begin position="156"/>
        <end position="170"/>
    </location>
</feature>
<dbReference type="CDD" id="cd00060">
    <property type="entry name" value="FHA"/>
    <property type="match status" value="1"/>
</dbReference>
<evidence type="ECO:0000313" key="4">
    <source>
        <dbReference type="Proteomes" id="UP000503308"/>
    </source>
</evidence>
<organism evidence="3 4">
    <name type="scientific">Roseobacter ponti</name>
    <dbReference type="NCBI Taxonomy" id="1891787"/>
    <lineage>
        <taxon>Bacteria</taxon>
        <taxon>Pseudomonadati</taxon>
        <taxon>Pseudomonadota</taxon>
        <taxon>Alphaproteobacteria</taxon>
        <taxon>Rhodobacterales</taxon>
        <taxon>Roseobacteraceae</taxon>
        <taxon>Roseobacter</taxon>
    </lineage>
</organism>
<dbReference type="AlphaFoldDB" id="A0A858STY8"/>
<dbReference type="Proteomes" id="UP000503308">
    <property type="component" value="Chromosome"/>
</dbReference>
<feature type="compositionally biased region" description="Basic and acidic residues" evidence="1">
    <location>
        <begin position="10"/>
        <end position="22"/>
    </location>
</feature>
<evidence type="ECO:0000313" key="3">
    <source>
        <dbReference type="EMBL" id="QJF51163.1"/>
    </source>
</evidence>
<keyword evidence="4" id="KW-1185">Reference proteome</keyword>
<evidence type="ECO:0000256" key="1">
    <source>
        <dbReference type="SAM" id="MobiDB-lite"/>
    </source>
</evidence>
<dbReference type="Pfam" id="PF00498">
    <property type="entry name" value="FHA"/>
    <property type="match status" value="1"/>
</dbReference>
<dbReference type="SUPFAM" id="SSF49879">
    <property type="entry name" value="SMAD/FHA domain"/>
    <property type="match status" value="1"/>
</dbReference>
<reference evidence="3 4" key="1">
    <citation type="submission" date="2020-02" db="EMBL/GenBank/DDBJ databases">
        <title>Genome sequence of Roseobacter ponti.</title>
        <authorList>
            <person name="Hollensteiner J."/>
            <person name="Schneider D."/>
            <person name="Poehlein A."/>
            <person name="Daniel R."/>
        </authorList>
    </citation>
    <scope>NUCLEOTIDE SEQUENCE [LARGE SCALE GENOMIC DNA]</scope>
    <source>
        <strain evidence="3 4">DSM 106830</strain>
    </source>
</reference>
<dbReference type="KEGG" id="rpon:G3256_08320"/>
<name>A0A858STY8_9RHOB</name>
<accession>A0A858STY8</accession>
<feature type="compositionally biased region" description="Polar residues" evidence="1">
    <location>
        <begin position="103"/>
        <end position="112"/>
    </location>
</feature>